<dbReference type="CDD" id="cd01007">
    <property type="entry name" value="PBP2_BvgS_HisK_like"/>
    <property type="match status" value="2"/>
</dbReference>
<evidence type="ECO:0000259" key="4">
    <source>
        <dbReference type="SMART" id="SM00062"/>
    </source>
</evidence>
<dbReference type="InterPro" id="IPR001932">
    <property type="entry name" value="PPM-type_phosphatase-like_dom"/>
</dbReference>
<evidence type="ECO:0008006" key="8">
    <source>
        <dbReference type="Google" id="ProtNLM"/>
    </source>
</evidence>
<keyword evidence="1 3" id="KW-0732">Signal</keyword>
<dbReference type="Pfam" id="PF07228">
    <property type="entry name" value="SpoIIE"/>
    <property type="match status" value="1"/>
</dbReference>
<feature type="transmembrane region" description="Helical" evidence="2">
    <location>
        <begin position="983"/>
        <end position="1005"/>
    </location>
</feature>
<organism evidence="6 7">
    <name type="scientific">Candidatus Terasakiella magnetica</name>
    <dbReference type="NCBI Taxonomy" id="1867952"/>
    <lineage>
        <taxon>Bacteria</taxon>
        <taxon>Pseudomonadati</taxon>
        <taxon>Pseudomonadota</taxon>
        <taxon>Alphaproteobacteria</taxon>
        <taxon>Rhodospirillales</taxon>
        <taxon>Terasakiellaceae</taxon>
        <taxon>Terasakiella</taxon>
    </lineage>
</organism>
<feature type="domain" description="Solute-binding protein family 3/N-terminal" evidence="4">
    <location>
        <begin position="752"/>
        <end position="973"/>
    </location>
</feature>
<keyword evidence="2" id="KW-0472">Membrane</keyword>
<feature type="domain" description="PPM-type phosphatase" evidence="5">
    <location>
        <begin position="1054"/>
        <end position="1278"/>
    </location>
</feature>
<feature type="domain" description="Solute-binding protein family 3/N-terminal" evidence="4">
    <location>
        <begin position="36"/>
        <end position="257"/>
    </location>
</feature>
<feature type="domain" description="Solute-binding protein family 3/N-terminal" evidence="4">
    <location>
        <begin position="264"/>
        <end position="483"/>
    </location>
</feature>
<dbReference type="SMART" id="SM00062">
    <property type="entry name" value="PBPb"/>
    <property type="match status" value="4"/>
</dbReference>
<evidence type="ECO:0000256" key="2">
    <source>
        <dbReference type="SAM" id="Phobius"/>
    </source>
</evidence>
<dbReference type="Proteomes" id="UP000231658">
    <property type="component" value="Unassembled WGS sequence"/>
</dbReference>
<protein>
    <recommendedName>
        <fullName evidence="8">Transporter substrate-binding domain-containing protein</fullName>
    </recommendedName>
</protein>
<dbReference type="STRING" id="1867952.MTBPR1_220001"/>
<reference evidence="6 7" key="1">
    <citation type="submission" date="2016-07" db="EMBL/GenBank/DDBJ databases">
        <authorList>
            <person name="Lefevre C.T."/>
        </authorList>
    </citation>
    <scope>NUCLEOTIDE SEQUENCE [LARGE SCALE GENOMIC DNA]</scope>
    <source>
        <strain evidence="6">PR1</strain>
    </source>
</reference>
<sequence>MQKNIFQFKGLTLVGLFIVFCFLFFNSQAQSNATQEINVTYCIDCVPFQFTNANGKADGPIIDYWRLWSQKTGIIVNFKAAPWNQTLESIRHNKVDAHAGLFYNDERNSYVDYGVPISKADSHVFYHNSIAFPDTLSELKAYRVGVLKDDFVDSWLQEKIGSNSVVQFEDYPDLISALNAGEIKLMAADTPTGLFHLGKAGLLANYKYEKLNPLYSNNFYVGVPKGDKRLLETINNGMNAISNNERLLISRTWATGQRSQNADATIIAIDSNYPPLSTIGIDGSPQGLMIDIWKEWAKVTGRKIEFKPSSWSETLNNLRTGEADIHFGLFKTEDRQQWLSFSTPFQSIQTGLFTKSDFADETTLQKLSGHSVGAIQGTYQAEFVKEKYPAIHFQEQNDRSEYILSLMRGEIDAIVEEVPTIEAGFARYGLNGAIKRQENLFENLVFAGVRKDNPSLLKVVNDGLSSIPIEKLEQIEARWFSNPSDRYFTRQNKDVGLTQQEIDWIKSNPVISIAATPDWPPFEWRDDAGKHKGILADFIKATAEKVGLKTTPVFGPWIELTDKLKNKEIDVAPGLNETPERKKYLFFTEAFTEYFSAIYTSKDHPPVVDIQALNGKTVVVEKGFAFAEIFARDYPEFKLVYVETTLQALQKLSTGEVDAYVGNQLVSNYLIQKYLLKNIKSAGYYNRTSGRFRFGIRNDLPLLQSILNKGLATISPKERNRIISTHTGIDLSASNHIALNDAERNWIAEHRTIRLGVDSAWPPFEYVDGSGQYSGLAAGYIQALSKRLDLEMIPQHHLTWGEAIKALENGSEVDMLPGVAVSEERKKFMNFTKPYLSFPTVLATQEKAKFISGLKDLKGKRVGVIEGYYTHHLLQTNHTDILIEPIASVETGLKALENGEIDAFFDNLAVITYEKDRLKLENIKIASATEYTIDLSMGVRKDWPELIPLLNKAIDNIDEKERTRIQNEWMAVRVNIGTDFETILMWGLPIIGGAVIIIAVISIWNRKMGHEIAERKKAQGELSDAMKHIEASINYASHIQKSILPDQDLFIKLFKEYFIFWEPRDVVGGDIYWAHKWGEGTVLCVGDCTGHGVPGAFMTLITTGAMDKALIETDEGNVSAFLNKVHQTVQSNLGQDKDNGASDDGMELGVCYFPTQTDKMIYSSARFDLFIVEDNEVSVIKPTKKGIGYRGIDFDQQYEQHEISIGNNKRFYMTSDGLNDQIGGERRRAFGKRRLKKLLLDVQGMEMTQQKEAIHQALLEHQGDETRRDDVSIFAFGF</sequence>
<proteinExistence type="predicted"/>
<dbReference type="Gene3D" id="3.40.190.10">
    <property type="entry name" value="Periplasmic binding protein-like II"/>
    <property type="match status" value="8"/>
</dbReference>
<evidence type="ECO:0000313" key="6">
    <source>
        <dbReference type="EMBL" id="SCA56568.1"/>
    </source>
</evidence>
<dbReference type="PANTHER" id="PTHR35936">
    <property type="entry name" value="MEMBRANE-BOUND LYTIC MUREIN TRANSGLYCOSYLASE F"/>
    <property type="match status" value="1"/>
</dbReference>
<dbReference type="Gene3D" id="3.60.40.10">
    <property type="entry name" value="PPM-type phosphatase domain"/>
    <property type="match status" value="1"/>
</dbReference>
<dbReference type="Pfam" id="PF00497">
    <property type="entry name" value="SBP_bac_3"/>
    <property type="match status" value="4"/>
</dbReference>
<keyword evidence="2" id="KW-0812">Transmembrane</keyword>
<name>A0A1C3RH48_9PROT</name>
<dbReference type="SUPFAM" id="SSF53850">
    <property type="entry name" value="Periplasmic binding protein-like II"/>
    <property type="match status" value="4"/>
</dbReference>
<feature type="signal peptide" evidence="3">
    <location>
        <begin position="1"/>
        <end position="31"/>
    </location>
</feature>
<dbReference type="InterPro" id="IPR001638">
    <property type="entry name" value="Solute-binding_3/MltF_N"/>
</dbReference>
<dbReference type="InterPro" id="IPR036457">
    <property type="entry name" value="PPM-type-like_dom_sf"/>
</dbReference>
<keyword evidence="7" id="KW-1185">Reference proteome</keyword>
<dbReference type="SMART" id="SM00331">
    <property type="entry name" value="PP2C_SIG"/>
    <property type="match status" value="1"/>
</dbReference>
<dbReference type="OrthoDB" id="9768183at2"/>
<evidence type="ECO:0000256" key="1">
    <source>
        <dbReference type="ARBA" id="ARBA00022729"/>
    </source>
</evidence>
<keyword evidence="2" id="KW-1133">Transmembrane helix</keyword>
<feature type="domain" description="Solute-binding protein family 3/N-terminal" evidence="4">
    <location>
        <begin position="510"/>
        <end position="726"/>
    </location>
</feature>
<accession>A0A1C3RH48</accession>
<evidence type="ECO:0000259" key="5">
    <source>
        <dbReference type="SMART" id="SM00331"/>
    </source>
</evidence>
<dbReference type="RefSeq" id="WP_069188669.1">
    <property type="nucleotide sequence ID" value="NZ_FLYE01000015.1"/>
</dbReference>
<dbReference type="EMBL" id="FLYE01000015">
    <property type="protein sequence ID" value="SCA56568.1"/>
    <property type="molecule type" value="Genomic_DNA"/>
</dbReference>
<evidence type="ECO:0000313" key="7">
    <source>
        <dbReference type="Proteomes" id="UP000231658"/>
    </source>
</evidence>
<evidence type="ECO:0000256" key="3">
    <source>
        <dbReference type="SAM" id="SignalP"/>
    </source>
</evidence>
<feature type="chain" id="PRO_5008680739" description="Transporter substrate-binding domain-containing protein" evidence="3">
    <location>
        <begin position="32"/>
        <end position="1278"/>
    </location>
</feature>
<gene>
    <name evidence="6" type="ORF">MTBPR1_220001</name>
</gene>
<dbReference type="AlphaFoldDB" id="A0A1C3RH48"/>